<proteinExistence type="predicted"/>
<accession>A0A8J7MFI2</accession>
<dbReference type="InterPro" id="IPR013320">
    <property type="entry name" value="ConA-like_dom_sf"/>
</dbReference>
<dbReference type="Proteomes" id="UP000624703">
    <property type="component" value="Unassembled WGS sequence"/>
</dbReference>
<dbReference type="AlphaFoldDB" id="A0A8J7MFI2"/>
<gene>
    <name evidence="1" type="ORF">JIN82_15155</name>
</gene>
<comment type="caution">
    <text evidence="1">The sequence shown here is derived from an EMBL/GenBank/DDBJ whole genome shotgun (WGS) entry which is preliminary data.</text>
</comment>
<sequence length="528" mass="56391">MLAIFYGWGSSEGLKLTVDRLDRFYYRAFKSHMKTVAASSLVSLLGIVCVYGFTDSDADGMDDVWEQVVVDGSADLDSIEDFLAEGDLDLDGVSNKAEFLAGSHPDDFYSGGNVSWPAESIIHWYRTDLVDFNSENQPDGSSLNAWGDVGSAGLAMNQENIDQAPVIENAVFNGQPGIKFDSNDKLLGSVSDVDILTPQIDGFTLFGVFRPDVIPTAKHGALLTNETSKYASANPSGFRMAVTTYGYFSMWSTESGGNLTLACPNDVVAGEPFQFTVRYEGAEPSDLTELYMDGEIVTSLSGKTIIGNKNAFWMNAIGGKQSQVGAWGELIIINRSLSHSETKLVNDYLSGKLLGEGPLAGDRDNNGIPDWAQVEEFGSRLFHPTDKDGDGIDDAWELALLNGPGGEAYSSITQIGAGSDFDGDGMNDLDEYNLGKIASYADADVSIYVDGDNGNDALDGRSAQAGWPDPATGPLLTIGAATNQAEDGQSILLIGSANAYQQSVIKPAGKHLKLRVYGNAVLKGTSID</sequence>
<organism evidence="1 2">
    <name type="scientific">Persicirhabdus sediminis</name>
    <dbReference type="NCBI Taxonomy" id="454144"/>
    <lineage>
        <taxon>Bacteria</taxon>
        <taxon>Pseudomonadati</taxon>
        <taxon>Verrucomicrobiota</taxon>
        <taxon>Verrucomicrobiia</taxon>
        <taxon>Verrucomicrobiales</taxon>
        <taxon>Verrucomicrobiaceae</taxon>
        <taxon>Persicirhabdus</taxon>
    </lineage>
</organism>
<dbReference type="SUPFAM" id="SSF49899">
    <property type="entry name" value="Concanavalin A-like lectins/glucanases"/>
    <property type="match status" value="1"/>
</dbReference>
<evidence type="ECO:0000313" key="2">
    <source>
        <dbReference type="Proteomes" id="UP000624703"/>
    </source>
</evidence>
<dbReference type="RefSeq" id="WP_200312510.1">
    <property type="nucleotide sequence ID" value="NZ_JAENIM010000045.1"/>
</dbReference>
<name>A0A8J7MFI2_9BACT</name>
<reference evidence="1" key="1">
    <citation type="submission" date="2021-01" db="EMBL/GenBank/DDBJ databases">
        <title>Modified the classification status of verrucomicrobia.</title>
        <authorList>
            <person name="Feng X."/>
        </authorList>
    </citation>
    <scope>NUCLEOTIDE SEQUENCE</scope>
    <source>
        <strain evidence="1">_KCTC 22039</strain>
    </source>
</reference>
<dbReference type="EMBL" id="JAENIM010000045">
    <property type="protein sequence ID" value="MBK1792501.1"/>
    <property type="molecule type" value="Genomic_DNA"/>
</dbReference>
<evidence type="ECO:0000313" key="1">
    <source>
        <dbReference type="EMBL" id="MBK1792501.1"/>
    </source>
</evidence>
<keyword evidence="2" id="KW-1185">Reference proteome</keyword>
<protein>
    <submittedName>
        <fullName evidence="1">Uncharacterized protein</fullName>
    </submittedName>
</protein>